<evidence type="ECO:0000313" key="1">
    <source>
        <dbReference type="EMBL" id="KAF7848749.1"/>
    </source>
</evidence>
<dbReference type="EMBL" id="MU089993">
    <property type="protein sequence ID" value="KAF7848749.1"/>
    <property type="molecule type" value="Genomic_DNA"/>
</dbReference>
<keyword evidence="2" id="KW-1185">Reference proteome</keyword>
<accession>A0A8T0CRN3</accession>
<gene>
    <name evidence="1" type="ORF">BT93_L1597</name>
</gene>
<dbReference type="Gramene" id="rna-gnl|WGS:JABURB|Cocit.L1597.1">
    <property type="protein sequence ID" value="cds-KAF7848749.1"/>
    <property type="gene ID" value="gene-BT93_L1597"/>
</dbReference>
<protein>
    <submittedName>
        <fullName evidence="1">Uncharacterized protein</fullName>
    </submittedName>
</protein>
<evidence type="ECO:0000313" key="2">
    <source>
        <dbReference type="Proteomes" id="UP000806378"/>
    </source>
</evidence>
<dbReference type="Proteomes" id="UP000806378">
    <property type="component" value="Unassembled WGS sequence"/>
</dbReference>
<name>A0A8T0CRN3_CORYI</name>
<reference evidence="1" key="1">
    <citation type="submission" date="2020-05" db="EMBL/GenBank/DDBJ databases">
        <title>WGS assembly of Corymbia citriodora subspecies variegata.</title>
        <authorList>
            <person name="Barry K."/>
            <person name="Hundley H."/>
            <person name="Shu S."/>
            <person name="Jenkins J."/>
            <person name="Grimwood J."/>
            <person name="Baten A."/>
        </authorList>
    </citation>
    <scope>NUCLEOTIDE SEQUENCE</scope>
    <source>
        <strain evidence="1">CV2-018</strain>
    </source>
</reference>
<organism evidence="1 2">
    <name type="scientific">Corymbia citriodora subsp. variegata</name>
    <dbReference type="NCBI Taxonomy" id="360336"/>
    <lineage>
        <taxon>Eukaryota</taxon>
        <taxon>Viridiplantae</taxon>
        <taxon>Streptophyta</taxon>
        <taxon>Embryophyta</taxon>
        <taxon>Tracheophyta</taxon>
        <taxon>Spermatophyta</taxon>
        <taxon>Magnoliopsida</taxon>
        <taxon>eudicotyledons</taxon>
        <taxon>Gunneridae</taxon>
        <taxon>Pentapetalae</taxon>
        <taxon>rosids</taxon>
        <taxon>malvids</taxon>
        <taxon>Myrtales</taxon>
        <taxon>Myrtaceae</taxon>
        <taxon>Myrtoideae</taxon>
        <taxon>Eucalypteae</taxon>
        <taxon>Corymbia</taxon>
    </lineage>
</organism>
<dbReference type="AlphaFoldDB" id="A0A8T0CRN3"/>
<dbReference type="PROSITE" id="PS51257">
    <property type="entry name" value="PROKAR_LIPOPROTEIN"/>
    <property type="match status" value="1"/>
</dbReference>
<proteinExistence type="predicted"/>
<sequence length="71" mass="7906">MGRTYSVAAFVEPRIVVIFFSIRQLMFHMNSVISCTFGSKQCRSLFPAAEMLNYSRNSTQTPVGPAEAKKG</sequence>
<comment type="caution">
    <text evidence="1">The sequence shown here is derived from an EMBL/GenBank/DDBJ whole genome shotgun (WGS) entry which is preliminary data.</text>
</comment>